<dbReference type="GO" id="GO:0043565">
    <property type="term" value="F:sequence-specific DNA binding"/>
    <property type="evidence" value="ECO:0007669"/>
    <property type="project" value="InterPro"/>
</dbReference>
<dbReference type="EMBL" id="CP002347">
    <property type="protein sequence ID" value="ADR18581.1"/>
    <property type="molecule type" value="Genomic_DNA"/>
</dbReference>
<dbReference type="KEGG" id="cni:Calni_0670"/>
<dbReference type="Pfam" id="PF00072">
    <property type="entry name" value="Response_reg"/>
    <property type="match status" value="1"/>
</dbReference>
<dbReference type="PROSITE" id="PS50045">
    <property type="entry name" value="SIGMA54_INTERACT_4"/>
    <property type="match status" value="1"/>
</dbReference>
<gene>
    <name evidence="8" type="ordered locus">Calni_0670</name>
</gene>
<dbReference type="SMART" id="SM00382">
    <property type="entry name" value="AAA"/>
    <property type="match status" value="1"/>
</dbReference>
<keyword evidence="9" id="KW-1185">Reference proteome</keyword>
<dbReference type="Pfam" id="PF02954">
    <property type="entry name" value="HTH_8"/>
    <property type="match status" value="1"/>
</dbReference>
<dbReference type="InterPro" id="IPR002078">
    <property type="entry name" value="Sigma_54_int"/>
</dbReference>
<dbReference type="GO" id="GO:0005524">
    <property type="term" value="F:ATP binding"/>
    <property type="evidence" value="ECO:0007669"/>
    <property type="project" value="UniProtKB-KW"/>
</dbReference>
<evidence type="ECO:0000256" key="1">
    <source>
        <dbReference type="ARBA" id="ARBA00022741"/>
    </source>
</evidence>
<dbReference type="Gene3D" id="3.40.50.300">
    <property type="entry name" value="P-loop containing nucleotide triphosphate hydrolases"/>
    <property type="match status" value="1"/>
</dbReference>
<dbReference type="AlphaFoldDB" id="E4TG31"/>
<organism evidence="8 9">
    <name type="scientific">Calditerrivibrio nitroreducens (strain DSM 19672 / NBRC 101217 / Yu37-1)</name>
    <dbReference type="NCBI Taxonomy" id="768670"/>
    <lineage>
        <taxon>Bacteria</taxon>
        <taxon>Pseudomonadati</taxon>
        <taxon>Deferribacterota</taxon>
        <taxon>Deferribacteres</taxon>
        <taxon>Deferribacterales</taxon>
        <taxon>Calditerrivibrionaceae</taxon>
    </lineage>
</organism>
<dbReference type="GO" id="GO:0000160">
    <property type="term" value="P:phosphorelay signal transduction system"/>
    <property type="evidence" value="ECO:0007669"/>
    <property type="project" value="InterPro"/>
</dbReference>
<dbReference type="PANTHER" id="PTHR32071:SF57">
    <property type="entry name" value="C4-DICARBOXYLATE TRANSPORT TRANSCRIPTIONAL REGULATORY PROTEIN DCTD"/>
    <property type="match status" value="1"/>
</dbReference>
<evidence type="ECO:0000256" key="2">
    <source>
        <dbReference type="ARBA" id="ARBA00022840"/>
    </source>
</evidence>
<dbReference type="CDD" id="cd00009">
    <property type="entry name" value="AAA"/>
    <property type="match status" value="1"/>
</dbReference>
<dbReference type="RefSeq" id="WP_013450794.1">
    <property type="nucleotide sequence ID" value="NC_014758.1"/>
</dbReference>
<sequence length="466" mass="53249">MIKVLILDDEDNILWLLKEGLEDRSISVITCSDSITAEGYLSKDIIDVCIVDIFLDGETGLSLVKKWSSRYKNTKFIMITAQNTSSNVIEAMNIGAIDFFSKPFDVREVKSRILDILDKKIVDTGMEDYLDYDYQTYSKKMLDVYKLVGKVARTDISVLITGETGTGKEIIANMIHEKSSRNSHPFVAVNVASIPKDLIESELFGHVKGSFTGALADKKGKFEEADRGTIFLDEIGEMELSLQSKILRVLQNREISKVGSNKTIKLDVRIIAATNKDLEKMVREGLFREDLFYRLNVVEVHLPPLRDRKEDIPILVAHFLKKYSYIKSTQFKVDEKVLELFRKYNWPGNIRELENVIQYAIVNSNKNSITVDDLPEKIKSVRMLDDGDSLSDRLYELSKHLIDYSQITGSFNAYSEYLKIVERPLLMASLETTNWNKSEAAKILGINRNTLRTRIKELNIDEQKKS</sequence>
<dbReference type="PROSITE" id="PS00688">
    <property type="entry name" value="SIGMA54_INTERACT_3"/>
    <property type="match status" value="1"/>
</dbReference>
<dbReference type="Pfam" id="PF00158">
    <property type="entry name" value="Sigma54_activat"/>
    <property type="match status" value="1"/>
</dbReference>
<dbReference type="OrthoDB" id="9814761at2"/>
<dbReference type="CDD" id="cd00156">
    <property type="entry name" value="REC"/>
    <property type="match status" value="1"/>
</dbReference>
<keyword evidence="1" id="KW-0547">Nucleotide-binding</keyword>
<dbReference type="STRING" id="768670.Calni_0670"/>
<dbReference type="Gene3D" id="3.40.50.2300">
    <property type="match status" value="1"/>
</dbReference>
<dbReference type="SUPFAM" id="SSF52172">
    <property type="entry name" value="CheY-like"/>
    <property type="match status" value="1"/>
</dbReference>
<dbReference type="InterPro" id="IPR003593">
    <property type="entry name" value="AAA+_ATPase"/>
</dbReference>
<reference key="1">
    <citation type="submission" date="2010-11" db="EMBL/GenBank/DDBJ databases">
        <title>The complete genome of chromosome of Calditerrivibrio nitroreducens DSM 19672.</title>
        <authorList>
            <consortium name="US DOE Joint Genome Institute (JGI-PGF)"/>
            <person name="Lucas S."/>
            <person name="Copeland A."/>
            <person name="Lapidus A."/>
            <person name="Bruce D."/>
            <person name="Goodwin L."/>
            <person name="Pitluck S."/>
            <person name="Kyrpides N."/>
            <person name="Mavromatis K."/>
            <person name="Ivanova N."/>
            <person name="Mikhailova N."/>
            <person name="Zeytun A."/>
            <person name="Brettin T."/>
            <person name="Detter J.C."/>
            <person name="Tapia R."/>
            <person name="Han C."/>
            <person name="Land M."/>
            <person name="Hauser L."/>
            <person name="Markowitz V."/>
            <person name="Cheng J.-F."/>
            <person name="Hugenholtz P."/>
            <person name="Woyke T."/>
            <person name="Wu D."/>
            <person name="Spring S."/>
            <person name="Schroeder M."/>
            <person name="Brambilla E."/>
            <person name="Klenk H.-P."/>
            <person name="Eisen J.A."/>
        </authorList>
    </citation>
    <scope>NUCLEOTIDE SEQUENCE [LARGE SCALE GENOMIC DNA]</scope>
    <source>
        <strain>DSM 19672</strain>
    </source>
</reference>
<evidence type="ECO:0000256" key="4">
    <source>
        <dbReference type="ARBA" id="ARBA00023163"/>
    </source>
</evidence>
<feature type="domain" description="Response regulatory" evidence="7">
    <location>
        <begin position="3"/>
        <end position="117"/>
    </location>
</feature>
<evidence type="ECO:0000256" key="5">
    <source>
        <dbReference type="PROSITE-ProRule" id="PRU00169"/>
    </source>
</evidence>
<dbReference type="InterPro" id="IPR009057">
    <property type="entry name" value="Homeodomain-like_sf"/>
</dbReference>
<dbReference type="PROSITE" id="PS50110">
    <property type="entry name" value="RESPONSE_REGULATORY"/>
    <property type="match status" value="1"/>
</dbReference>
<evidence type="ECO:0000256" key="3">
    <source>
        <dbReference type="ARBA" id="ARBA00023015"/>
    </source>
</evidence>
<feature type="modified residue" description="4-aspartylphosphate" evidence="5">
    <location>
        <position position="52"/>
    </location>
</feature>
<dbReference type="SMART" id="SM00448">
    <property type="entry name" value="REC"/>
    <property type="match status" value="1"/>
</dbReference>
<dbReference type="HOGENOM" id="CLU_000445_0_6_0"/>
<dbReference type="SUPFAM" id="SSF46689">
    <property type="entry name" value="Homeodomain-like"/>
    <property type="match status" value="1"/>
</dbReference>
<dbReference type="GO" id="GO:0006355">
    <property type="term" value="P:regulation of DNA-templated transcription"/>
    <property type="evidence" value="ECO:0007669"/>
    <property type="project" value="InterPro"/>
</dbReference>
<dbReference type="InterPro" id="IPR011006">
    <property type="entry name" value="CheY-like_superfamily"/>
</dbReference>
<dbReference type="FunFam" id="3.40.50.300:FF:000006">
    <property type="entry name" value="DNA-binding transcriptional regulator NtrC"/>
    <property type="match status" value="1"/>
</dbReference>
<evidence type="ECO:0000259" key="6">
    <source>
        <dbReference type="PROSITE" id="PS50045"/>
    </source>
</evidence>
<evidence type="ECO:0000313" key="8">
    <source>
        <dbReference type="EMBL" id="ADR18581.1"/>
    </source>
</evidence>
<proteinExistence type="predicted"/>
<dbReference type="InterPro" id="IPR025944">
    <property type="entry name" value="Sigma_54_int_dom_CS"/>
</dbReference>
<accession>E4TG31</accession>
<keyword evidence="2" id="KW-0067">ATP-binding</keyword>
<dbReference type="PANTHER" id="PTHR32071">
    <property type="entry name" value="TRANSCRIPTIONAL REGULATORY PROTEIN"/>
    <property type="match status" value="1"/>
</dbReference>
<keyword evidence="3" id="KW-0805">Transcription regulation</keyword>
<dbReference type="Gene3D" id="1.10.8.60">
    <property type="match status" value="1"/>
</dbReference>
<reference evidence="8 9" key="2">
    <citation type="journal article" date="2011" name="Stand. Genomic Sci.">
        <title>Complete genome sequence of Calditerrivibrio nitroreducens type strain (Yu37-1).</title>
        <authorList>
            <person name="Pitluck S."/>
            <person name="Sikorski J."/>
            <person name="Zeytun A."/>
            <person name="Lapidus A."/>
            <person name="Nolan M."/>
            <person name="Lucas S."/>
            <person name="Hammon N."/>
            <person name="Deshpande S."/>
            <person name="Cheng J.F."/>
            <person name="Tapia R."/>
            <person name="Han C."/>
            <person name="Goodwin L."/>
            <person name="Liolios K."/>
            <person name="Pagani I."/>
            <person name="Ivanova N."/>
            <person name="Mavromatis K."/>
            <person name="Pati A."/>
            <person name="Chen A."/>
            <person name="Palaniappan K."/>
            <person name="Hauser L."/>
            <person name="Chang Y.J."/>
            <person name="Jeffries C.D."/>
            <person name="Detter J.C."/>
            <person name="Brambilla E."/>
            <person name="Djao O.D."/>
            <person name="Rohde M."/>
            <person name="Spring S."/>
            <person name="Goker M."/>
            <person name="Woyke T."/>
            <person name="Bristow J."/>
            <person name="Eisen J.A."/>
            <person name="Markowitz V."/>
            <person name="Hugenholtz P."/>
            <person name="Kyrpides N.C."/>
            <person name="Klenk H.P."/>
            <person name="Land M."/>
        </authorList>
    </citation>
    <scope>NUCLEOTIDE SEQUENCE [LARGE SCALE GENOMIC DNA]</scope>
    <source>
        <strain evidence="9">DSM 19672 / NBRC 101217 / Yu37-1</strain>
    </source>
</reference>
<evidence type="ECO:0000259" key="7">
    <source>
        <dbReference type="PROSITE" id="PS50110"/>
    </source>
</evidence>
<name>E4TG31_CALNY</name>
<keyword evidence="5" id="KW-0597">Phosphoprotein</keyword>
<evidence type="ECO:0000313" key="9">
    <source>
        <dbReference type="Proteomes" id="UP000007039"/>
    </source>
</evidence>
<dbReference type="InterPro" id="IPR002197">
    <property type="entry name" value="HTH_Fis"/>
</dbReference>
<dbReference type="Proteomes" id="UP000007039">
    <property type="component" value="Chromosome"/>
</dbReference>
<dbReference type="InterPro" id="IPR058031">
    <property type="entry name" value="AAA_lid_NorR"/>
</dbReference>
<dbReference type="SUPFAM" id="SSF52540">
    <property type="entry name" value="P-loop containing nucleoside triphosphate hydrolases"/>
    <property type="match status" value="1"/>
</dbReference>
<protein>
    <submittedName>
        <fullName evidence="8">Two component, sigma54 specific, transcriptional regulator, Fis family</fullName>
    </submittedName>
</protein>
<dbReference type="Pfam" id="PF25601">
    <property type="entry name" value="AAA_lid_14"/>
    <property type="match status" value="1"/>
</dbReference>
<dbReference type="InterPro" id="IPR001789">
    <property type="entry name" value="Sig_transdc_resp-reg_receiver"/>
</dbReference>
<keyword evidence="4" id="KW-0804">Transcription</keyword>
<dbReference type="PROSITE" id="PS00675">
    <property type="entry name" value="SIGMA54_INTERACT_1"/>
    <property type="match status" value="1"/>
</dbReference>
<dbReference type="InterPro" id="IPR025662">
    <property type="entry name" value="Sigma_54_int_dom_ATP-bd_1"/>
</dbReference>
<dbReference type="PRINTS" id="PR01590">
    <property type="entry name" value="HTHFIS"/>
</dbReference>
<feature type="domain" description="Sigma-54 factor interaction" evidence="6">
    <location>
        <begin position="134"/>
        <end position="362"/>
    </location>
</feature>
<dbReference type="Gene3D" id="1.10.10.60">
    <property type="entry name" value="Homeodomain-like"/>
    <property type="match status" value="1"/>
</dbReference>
<dbReference type="eggNOG" id="COG2204">
    <property type="taxonomic scope" value="Bacteria"/>
</dbReference>
<dbReference type="InterPro" id="IPR027417">
    <property type="entry name" value="P-loop_NTPase"/>
</dbReference>